<keyword evidence="2" id="KW-1185">Reference proteome</keyword>
<proteinExistence type="predicted"/>
<dbReference type="RefSeq" id="WP_394478340.1">
    <property type="nucleotide sequence ID" value="NZ_JBIGHV010000003.1"/>
</dbReference>
<reference evidence="1 2" key="1">
    <citation type="submission" date="2024-08" db="EMBL/GenBank/DDBJ databases">
        <authorList>
            <person name="Lu H."/>
        </authorList>
    </citation>
    <scope>NUCLEOTIDE SEQUENCE [LARGE SCALE GENOMIC DNA]</scope>
    <source>
        <strain evidence="1 2">LYH14W</strain>
    </source>
</reference>
<gene>
    <name evidence="1" type="ORF">ACG00Y_09970</name>
</gene>
<evidence type="ECO:0000313" key="2">
    <source>
        <dbReference type="Proteomes" id="UP001606210"/>
    </source>
</evidence>
<accession>A0ABW7F3M1</accession>
<name>A0ABW7F3M1_9BURK</name>
<dbReference type="Proteomes" id="UP001606210">
    <property type="component" value="Unassembled WGS sequence"/>
</dbReference>
<organism evidence="1 2">
    <name type="scientific">Pelomonas parva</name>
    <dbReference type="NCBI Taxonomy" id="3299032"/>
    <lineage>
        <taxon>Bacteria</taxon>
        <taxon>Pseudomonadati</taxon>
        <taxon>Pseudomonadota</taxon>
        <taxon>Betaproteobacteria</taxon>
        <taxon>Burkholderiales</taxon>
        <taxon>Sphaerotilaceae</taxon>
        <taxon>Roseateles</taxon>
    </lineage>
</organism>
<evidence type="ECO:0008006" key="3">
    <source>
        <dbReference type="Google" id="ProtNLM"/>
    </source>
</evidence>
<comment type="caution">
    <text evidence="1">The sequence shown here is derived from an EMBL/GenBank/DDBJ whole genome shotgun (WGS) entry which is preliminary data.</text>
</comment>
<evidence type="ECO:0000313" key="1">
    <source>
        <dbReference type="EMBL" id="MFG6430240.1"/>
    </source>
</evidence>
<sequence>MIPRIPQDPQQRAERKANLLLASELLRGQVQRDVNDLGERGDGLVNRVLTVRGWLSDPTVLAVAGGGAAFFAAAGQKRRGQFWRGLRWAWLAWRLLRRR</sequence>
<dbReference type="EMBL" id="JBIGHV010000003">
    <property type="protein sequence ID" value="MFG6430240.1"/>
    <property type="molecule type" value="Genomic_DNA"/>
</dbReference>
<protein>
    <recommendedName>
        <fullName evidence="3">DUF3618 domain-containing protein</fullName>
    </recommendedName>
</protein>